<accession>A0AAD1TK85</accession>
<evidence type="ECO:0000256" key="3">
    <source>
        <dbReference type="ARBA" id="ARBA00004647"/>
    </source>
</evidence>
<evidence type="ECO:0000256" key="18">
    <source>
        <dbReference type="SAM" id="Phobius"/>
    </source>
</evidence>
<evidence type="ECO:0000256" key="2">
    <source>
        <dbReference type="ARBA" id="ARBA00004572"/>
    </source>
</evidence>
<evidence type="ECO:0000256" key="14">
    <source>
        <dbReference type="ARBA" id="ARBA00039962"/>
    </source>
</evidence>
<comment type="similarity">
    <text evidence="13">Belongs to the RMDN family.</text>
</comment>
<keyword evidence="10 18" id="KW-0472">Membrane</keyword>
<keyword evidence="9" id="KW-0496">Mitochondrion</keyword>
<dbReference type="Pfam" id="PF21033">
    <property type="entry name" value="RMD1-3"/>
    <property type="match status" value="1"/>
</dbReference>
<sequence length="465" mass="52766">MMSKLLLTYRLGCGLIFGTAAAVVIYFVYRRSSKKNNTLLSKQARYCINKSSDRSTNPSSTQSQAALGEAVNKAVTHGEQLELLNRLDDVLSTITVLREEVETLRNSLHELADDIVEEVRSQIEESQKAARRRRYPLHRERTDSTGSSSIYFTTSSGPANTDMESEGGYTTANAESDYDRESFKASEEEDEISCETIRTIRRDSADLTSDDGDFTQTLDCFDDKLTLLVQKVDQLYNGDSEQKKESFQLLRCNKGLYGENQDFLWRLARAYSDMCENAEDLQKKRAYAMEGKLQAEQGLESGNASEDGRAENHKWLAILCEQLAEHESIHWRILLGCQFKEHIEKAISLNPTDPRCYYLLGRWCYQVCNLDLSEIETISGLLEKVPKSSVQEALQNFLKAEEMVPDFSKALRIYIAKCYKDLGNDATAAHWLKTAAELPNITREDREMSASIEEMSETTEEVQLL</sequence>
<evidence type="ECO:0000256" key="12">
    <source>
        <dbReference type="ARBA" id="ARBA00023242"/>
    </source>
</evidence>
<dbReference type="GO" id="GO:0008017">
    <property type="term" value="F:microtubule binding"/>
    <property type="evidence" value="ECO:0007669"/>
    <property type="project" value="TreeGrafter"/>
</dbReference>
<dbReference type="GO" id="GO:0005634">
    <property type="term" value="C:nucleus"/>
    <property type="evidence" value="ECO:0007669"/>
    <property type="project" value="UniProtKB-SubCell"/>
</dbReference>
<evidence type="ECO:0000256" key="6">
    <source>
        <dbReference type="ARBA" id="ARBA00022787"/>
    </source>
</evidence>
<gene>
    <name evidence="19" type="ORF">PECUL_23A058849</name>
</gene>
<evidence type="ECO:0000256" key="8">
    <source>
        <dbReference type="ARBA" id="ARBA00023054"/>
    </source>
</evidence>
<evidence type="ECO:0000313" key="20">
    <source>
        <dbReference type="Proteomes" id="UP001295444"/>
    </source>
</evidence>
<keyword evidence="11" id="KW-0206">Cytoskeleton</keyword>
<evidence type="ECO:0000256" key="17">
    <source>
        <dbReference type="SAM" id="MobiDB-lite"/>
    </source>
</evidence>
<proteinExistence type="inferred from homology"/>
<evidence type="ECO:0000256" key="1">
    <source>
        <dbReference type="ARBA" id="ARBA00004123"/>
    </source>
</evidence>
<keyword evidence="20" id="KW-1185">Reference proteome</keyword>
<dbReference type="Gene3D" id="1.25.40.10">
    <property type="entry name" value="Tetratricopeptide repeat domain"/>
    <property type="match status" value="1"/>
</dbReference>
<evidence type="ECO:0000256" key="4">
    <source>
        <dbReference type="ARBA" id="ARBA00022490"/>
    </source>
</evidence>
<dbReference type="InterPro" id="IPR049039">
    <property type="entry name" value="RMD1-3_a_helical_rpt"/>
</dbReference>
<evidence type="ECO:0000256" key="7">
    <source>
        <dbReference type="ARBA" id="ARBA00022989"/>
    </source>
</evidence>
<keyword evidence="4" id="KW-0963">Cytoplasm</keyword>
<dbReference type="SUPFAM" id="SSF48452">
    <property type="entry name" value="TPR-like"/>
    <property type="match status" value="1"/>
</dbReference>
<dbReference type="InterPro" id="IPR011990">
    <property type="entry name" value="TPR-like_helical_dom_sf"/>
</dbReference>
<evidence type="ECO:0000256" key="16">
    <source>
        <dbReference type="ARBA" id="ARBA00041960"/>
    </source>
</evidence>
<dbReference type="GO" id="GO:0005876">
    <property type="term" value="C:spindle microtubule"/>
    <property type="evidence" value="ECO:0007669"/>
    <property type="project" value="TreeGrafter"/>
</dbReference>
<dbReference type="PANTHER" id="PTHR16056:SF18">
    <property type="entry name" value="REGULATOR OF MICROTUBULE DYNAMICS PROTEIN 3"/>
    <property type="match status" value="1"/>
</dbReference>
<feature type="region of interest" description="Disordered" evidence="17">
    <location>
        <begin position="125"/>
        <end position="185"/>
    </location>
</feature>
<feature type="transmembrane region" description="Helical" evidence="18">
    <location>
        <begin position="7"/>
        <end position="29"/>
    </location>
</feature>
<dbReference type="EMBL" id="OW240924">
    <property type="protein sequence ID" value="CAH2328151.1"/>
    <property type="molecule type" value="Genomic_DNA"/>
</dbReference>
<dbReference type="AlphaFoldDB" id="A0AAD1TK85"/>
<evidence type="ECO:0000256" key="5">
    <source>
        <dbReference type="ARBA" id="ARBA00022692"/>
    </source>
</evidence>
<evidence type="ECO:0000313" key="19">
    <source>
        <dbReference type="EMBL" id="CAH2328151.1"/>
    </source>
</evidence>
<keyword evidence="6" id="KW-1000">Mitochondrion outer membrane</keyword>
<organism evidence="19 20">
    <name type="scientific">Pelobates cultripes</name>
    <name type="common">Western spadefoot toad</name>
    <dbReference type="NCBI Taxonomy" id="61616"/>
    <lineage>
        <taxon>Eukaryota</taxon>
        <taxon>Metazoa</taxon>
        <taxon>Chordata</taxon>
        <taxon>Craniata</taxon>
        <taxon>Vertebrata</taxon>
        <taxon>Euteleostomi</taxon>
        <taxon>Amphibia</taxon>
        <taxon>Batrachia</taxon>
        <taxon>Anura</taxon>
        <taxon>Pelobatoidea</taxon>
        <taxon>Pelobatidae</taxon>
        <taxon>Pelobates</taxon>
    </lineage>
</organism>
<evidence type="ECO:0000256" key="13">
    <source>
        <dbReference type="ARBA" id="ARBA00038360"/>
    </source>
</evidence>
<dbReference type="Proteomes" id="UP001295444">
    <property type="component" value="Chromosome 13"/>
</dbReference>
<comment type="subcellular location">
    <subcellularLocation>
        <location evidence="3">Cytoplasm</location>
        <location evidence="3">Cytoskeleton</location>
        <location evidence="3">Spindle pole</location>
    </subcellularLocation>
    <subcellularLocation>
        <location evidence="2">Mitochondrion outer membrane</location>
        <topology evidence="2">Single-pass membrane protein</topology>
    </subcellularLocation>
    <subcellularLocation>
        <location evidence="1">Nucleus</location>
    </subcellularLocation>
</comment>
<evidence type="ECO:0000256" key="9">
    <source>
        <dbReference type="ARBA" id="ARBA00023128"/>
    </source>
</evidence>
<dbReference type="GO" id="GO:0097431">
    <property type="term" value="C:mitotic spindle pole"/>
    <property type="evidence" value="ECO:0007669"/>
    <property type="project" value="TreeGrafter"/>
</dbReference>
<evidence type="ECO:0000256" key="10">
    <source>
        <dbReference type="ARBA" id="ARBA00023136"/>
    </source>
</evidence>
<reference evidence="19" key="1">
    <citation type="submission" date="2022-03" db="EMBL/GenBank/DDBJ databases">
        <authorList>
            <person name="Alioto T."/>
            <person name="Alioto T."/>
            <person name="Gomez Garrido J."/>
        </authorList>
    </citation>
    <scope>NUCLEOTIDE SEQUENCE</scope>
</reference>
<keyword evidence="7 18" id="KW-1133">Transmembrane helix</keyword>
<keyword evidence="5 18" id="KW-0812">Transmembrane</keyword>
<evidence type="ECO:0000256" key="11">
    <source>
        <dbReference type="ARBA" id="ARBA00023212"/>
    </source>
</evidence>
<keyword evidence="8" id="KW-0175">Coiled coil</keyword>
<protein>
    <recommendedName>
        <fullName evidence="14">Regulator of microtubule dynamics protein 3</fullName>
    </recommendedName>
    <alternativeName>
        <fullName evidence="15">Protein FAM82A2</fullName>
    </alternativeName>
    <alternativeName>
        <fullName evidence="16">Protein FAM82C</fullName>
    </alternativeName>
</protein>
<name>A0AAD1TK85_PELCU</name>
<feature type="compositionally biased region" description="Polar residues" evidence="17">
    <location>
        <begin position="144"/>
        <end position="159"/>
    </location>
</feature>
<evidence type="ECO:0000256" key="15">
    <source>
        <dbReference type="ARBA" id="ARBA00041608"/>
    </source>
</evidence>
<dbReference type="PANTHER" id="PTHR16056">
    <property type="entry name" value="REGULATOR OF MICROTUBULE DYNAMICS PROTEIN"/>
    <property type="match status" value="1"/>
</dbReference>
<keyword evidence="12" id="KW-0539">Nucleus</keyword>
<dbReference type="GO" id="GO:0005741">
    <property type="term" value="C:mitochondrial outer membrane"/>
    <property type="evidence" value="ECO:0007669"/>
    <property type="project" value="UniProtKB-SubCell"/>
</dbReference>